<dbReference type="Gene3D" id="2.60.60.20">
    <property type="entry name" value="PLAT/LH2 domain"/>
    <property type="match status" value="1"/>
</dbReference>
<dbReference type="SUPFAM" id="SSF57625">
    <property type="entry name" value="Invertebrate chitin-binding proteins"/>
    <property type="match status" value="1"/>
</dbReference>
<feature type="domain" description="EGF-like" evidence="16">
    <location>
        <begin position="6060"/>
        <end position="6094"/>
    </location>
</feature>
<keyword evidence="12" id="KW-0166">Nematocyst</keyword>
<dbReference type="OrthoDB" id="5985519at2759"/>
<evidence type="ECO:0000256" key="2">
    <source>
        <dbReference type="ARBA" id="ARBA00004532"/>
    </source>
</evidence>
<feature type="disulfide bond" evidence="13">
    <location>
        <begin position="2397"/>
        <end position="2406"/>
    </location>
</feature>
<protein>
    <submittedName>
        <fullName evidence="22">Hemicentin-1</fullName>
    </submittedName>
</protein>
<evidence type="ECO:0000259" key="18">
    <source>
        <dbReference type="PROSITE" id="PS50279"/>
    </source>
</evidence>
<dbReference type="SMART" id="SM00181">
    <property type="entry name" value="EGF"/>
    <property type="match status" value="7"/>
</dbReference>
<dbReference type="Gene3D" id="4.10.800.10">
    <property type="entry name" value="Thyroglobulin type-1"/>
    <property type="match status" value="3"/>
</dbReference>
<feature type="region of interest" description="Disordered" evidence="14">
    <location>
        <begin position="821"/>
        <end position="855"/>
    </location>
</feature>
<dbReference type="SUPFAM" id="SSF57362">
    <property type="entry name" value="BPTI-like"/>
    <property type="match status" value="2"/>
</dbReference>
<dbReference type="SMART" id="SM00308">
    <property type="entry name" value="LH2"/>
    <property type="match status" value="1"/>
</dbReference>
<dbReference type="InterPro" id="IPR013320">
    <property type="entry name" value="ConA-like_dom_sf"/>
</dbReference>
<dbReference type="Pfam" id="PF00014">
    <property type="entry name" value="Kunitz_BPTI"/>
    <property type="match status" value="2"/>
</dbReference>
<dbReference type="Gene3D" id="2.60.120.200">
    <property type="match status" value="7"/>
</dbReference>
<feature type="domain" description="Thyroglobulin type-1" evidence="19">
    <location>
        <begin position="695"/>
        <end position="763"/>
    </location>
</feature>
<dbReference type="InterPro" id="IPR036508">
    <property type="entry name" value="Chitin-bd_dom_sf"/>
</dbReference>
<dbReference type="Gene3D" id="3.90.215.10">
    <property type="entry name" value="Gamma Fibrinogen, chain A, domain 1"/>
    <property type="match status" value="1"/>
</dbReference>
<feature type="compositionally biased region" description="Polar residues" evidence="14">
    <location>
        <begin position="751"/>
        <end position="766"/>
    </location>
</feature>
<feature type="disulfide bond" evidence="13">
    <location>
        <begin position="2348"/>
        <end position="2358"/>
    </location>
</feature>
<feature type="region of interest" description="Disordered" evidence="14">
    <location>
        <begin position="6472"/>
        <end position="6491"/>
    </location>
</feature>
<dbReference type="SUPFAM" id="SSF82895">
    <property type="entry name" value="TSP-1 type 1 repeat"/>
    <property type="match status" value="13"/>
</dbReference>
<feature type="region of interest" description="Disordered" evidence="14">
    <location>
        <begin position="328"/>
        <end position="354"/>
    </location>
</feature>
<evidence type="ECO:0000256" key="13">
    <source>
        <dbReference type="PROSITE-ProRule" id="PRU00076"/>
    </source>
</evidence>
<dbReference type="PROSITE" id="PS50092">
    <property type="entry name" value="TSP1"/>
    <property type="match status" value="14"/>
</dbReference>
<dbReference type="CDD" id="cd00109">
    <property type="entry name" value="Kunitz-type"/>
    <property type="match status" value="2"/>
</dbReference>
<evidence type="ECO:0000256" key="5">
    <source>
        <dbReference type="ARBA" id="ARBA00022690"/>
    </source>
</evidence>
<dbReference type="PROSITE" id="PS01186">
    <property type="entry name" value="EGF_2"/>
    <property type="match status" value="4"/>
</dbReference>
<dbReference type="SMART" id="SM00321">
    <property type="entry name" value="WSC"/>
    <property type="match status" value="1"/>
</dbReference>
<dbReference type="Pfam" id="PF00086">
    <property type="entry name" value="Thyroglobulin_1"/>
    <property type="match status" value="3"/>
</dbReference>
<feature type="region of interest" description="Disordered" evidence="14">
    <location>
        <begin position="986"/>
        <end position="1041"/>
    </location>
</feature>
<dbReference type="Proteomes" id="UP000225706">
    <property type="component" value="Unassembled WGS sequence"/>
</dbReference>
<evidence type="ECO:0000256" key="10">
    <source>
        <dbReference type="ARBA" id="ARBA00023136"/>
    </source>
</evidence>
<dbReference type="InterPro" id="IPR001024">
    <property type="entry name" value="PLAT/LH2_dom"/>
</dbReference>
<feature type="disulfide bond" evidence="13">
    <location>
        <begin position="6064"/>
        <end position="6074"/>
    </location>
</feature>
<dbReference type="SMART" id="SM00131">
    <property type="entry name" value="KU"/>
    <property type="match status" value="2"/>
</dbReference>
<proteinExistence type="inferred from homology"/>
<feature type="region of interest" description="Disordered" evidence="14">
    <location>
        <begin position="258"/>
        <end position="285"/>
    </location>
</feature>
<feature type="region of interest" description="Disordered" evidence="14">
    <location>
        <begin position="156"/>
        <end position="209"/>
    </location>
</feature>
<name>A0A2B4S9S2_STYPI</name>
<comment type="caution">
    <text evidence="13">Lacks conserved residue(s) required for the propagation of feature annotation.</text>
</comment>
<feature type="compositionally biased region" description="Pro residues" evidence="14">
    <location>
        <begin position="1236"/>
        <end position="1254"/>
    </location>
</feature>
<feature type="compositionally biased region" description="Low complexity" evidence="14">
    <location>
        <begin position="176"/>
        <end position="187"/>
    </location>
</feature>
<evidence type="ECO:0000256" key="3">
    <source>
        <dbReference type="ARBA" id="ARBA00007226"/>
    </source>
</evidence>
<dbReference type="InterPro" id="IPR000884">
    <property type="entry name" value="TSP1_rpt"/>
</dbReference>
<dbReference type="CDD" id="cd00191">
    <property type="entry name" value="TY"/>
    <property type="match status" value="3"/>
</dbReference>
<dbReference type="PANTHER" id="PTHR22906">
    <property type="entry name" value="PROPERDIN"/>
    <property type="match status" value="1"/>
</dbReference>
<evidence type="ECO:0000256" key="7">
    <source>
        <dbReference type="ARBA" id="ARBA00022737"/>
    </source>
</evidence>
<dbReference type="PROSITE" id="PS50279">
    <property type="entry name" value="BPTI_KUNITZ_2"/>
    <property type="match status" value="2"/>
</dbReference>
<dbReference type="Gene3D" id="2.10.25.10">
    <property type="entry name" value="Laminin"/>
    <property type="match status" value="4"/>
</dbReference>
<dbReference type="Gene3D" id="2.20.100.10">
    <property type="entry name" value="Thrombospondin type-1 (TSP1) repeat"/>
    <property type="match status" value="14"/>
</dbReference>
<evidence type="ECO:0000256" key="9">
    <source>
        <dbReference type="ARBA" id="ARBA00022989"/>
    </source>
</evidence>
<dbReference type="InterPro" id="IPR013032">
    <property type="entry name" value="EGF-like_CS"/>
</dbReference>
<evidence type="ECO:0000259" key="17">
    <source>
        <dbReference type="PROSITE" id="PS50095"/>
    </source>
</evidence>
<dbReference type="PROSITE" id="PS51406">
    <property type="entry name" value="FIBRINOGEN_C_2"/>
    <property type="match status" value="1"/>
</dbReference>
<feature type="region of interest" description="Disordered" evidence="14">
    <location>
        <begin position="1201"/>
        <end position="1273"/>
    </location>
</feature>
<feature type="disulfide bond" evidence="13">
    <location>
        <begin position="6148"/>
        <end position="6157"/>
    </location>
</feature>
<feature type="domain" description="PLAT" evidence="17">
    <location>
        <begin position="5891"/>
        <end position="6009"/>
    </location>
</feature>
<feature type="domain" description="EGF-like" evidence="16">
    <location>
        <begin position="2344"/>
        <end position="2376"/>
    </location>
</feature>
<dbReference type="InterPro" id="IPR002889">
    <property type="entry name" value="WSC_carb-bd"/>
</dbReference>
<feature type="compositionally biased region" description="Polar residues" evidence="14">
    <location>
        <begin position="197"/>
        <end position="209"/>
    </location>
</feature>
<feature type="domain" description="WSC" evidence="20">
    <location>
        <begin position="21"/>
        <end position="111"/>
    </location>
</feature>
<dbReference type="InterPro" id="IPR036880">
    <property type="entry name" value="Kunitz_BPTI_sf"/>
</dbReference>
<dbReference type="InterPro" id="IPR036056">
    <property type="entry name" value="Fibrinogen-like_C"/>
</dbReference>
<dbReference type="PROSITE" id="PS00484">
    <property type="entry name" value="THYROGLOBULIN_1_1"/>
    <property type="match status" value="3"/>
</dbReference>
<dbReference type="Gene3D" id="4.10.410.10">
    <property type="entry name" value="Pancreatic trypsin inhibitor Kunitz domain"/>
    <property type="match status" value="2"/>
</dbReference>
<dbReference type="SUPFAM" id="SSF56496">
    <property type="entry name" value="Fibrinogen C-terminal domain-like"/>
    <property type="match status" value="1"/>
</dbReference>
<feature type="signal peptide" evidence="15">
    <location>
        <begin position="1"/>
        <end position="19"/>
    </location>
</feature>
<dbReference type="SUPFAM" id="SSF49723">
    <property type="entry name" value="Lipase/lipooxygenase domain (PLAT/LH2 domain)"/>
    <property type="match status" value="1"/>
</dbReference>
<keyword evidence="7" id="KW-0677">Repeat</keyword>
<feature type="disulfide bond" evidence="13">
    <location>
        <begin position="6130"/>
        <end position="6140"/>
    </location>
</feature>
<feature type="compositionally biased region" description="Low complexity" evidence="14">
    <location>
        <begin position="1255"/>
        <end position="1269"/>
    </location>
</feature>
<gene>
    <name evidence="22" type="primary">HMCN1</name>
    <name evidence="22" type="ORF">AWC38_SpisGene10028</name>
</gene>
<dbReference type="InterPro" id="IPR002181">
    <property type="entry name" value="Fibrinogen_a/b/g_C_dom"/>
</dbReference>
<comment type="similarity">
    <text evidence="3">Belongs to the venom Kunitz-type family. Sea anemone type 2 potassium channel toxin subfamily.</text>
</comment>
<keyword evidence="9" id="KW-1133">Transmembrane helix</keyword>
<dbReference type="Pfam" id="PF00090">
    <property type="entry name" value="TSP_1"/>
    <property type="match status" value="14"/>
</dbReference>
<feature type="domain" description="EGF-like" evidence="16">
    <location>
        <begin position="2377"/>
        <end position="2407"/>
    </location>
</feature>
<evidence type="ECO:0000259" key="19">
    <source>
        <dbReference type="PROSITE" id="PS51162"/>
    </source>
</evidence>
<comment type="caution">
    <text evidence="22">The sequence shown here is derived from an EMBL/GenBank/DDBJ whole genome shotgun (WGS) entry which is preliminary data.</text>
</comment>
<dbReference type="Pfam" id="PF13385">
    <property type="entry name" value="Laminin_G_3"/>
    <property type="match status" value="2"/>
</dbReference>
<organism evidence="22 23">
    <name type="scientific">Stylophora pistillata</name>
    <name type="common">Smooth cauliflower coral</name>
    <dbReference type="NCBI Taxonomy" id="50429"/>
    <lineage>
        <taxon>Eukaryota</taxon>
        <taxon>Metazoa</taxon>
        <taxon>Cnidaria</taxon>
        <taxon>Anthozoa</taxon>
        <taxon>Hexacorallia</taxon>
        <taxon>Scleractinia</taxon>
        <taxon>Astrocoeniina</taxon>
        <taxon>Pocilloporidae</taxon>
        <taxon>Stylophora</taxon>
    </lineage>
</organism>
<keyword evidence="23" id="KW-1185">Reference proteome</keyword>
<dbReference type="InterPro" id="IPR000742">
    <property type="entry name" value="EGF"/>
</dbReference>
<dbReference type="Pfam" id="PF12661">
    <property type="entry name" value="hEGF"/>
    <property type="match status" value="2"/>
</dbReference>
<keyword evidence="10" id="KW-0472">Membrane</keyword>
<dbReference type="InterPro" id="IPR014716">
    <property type="entry name" value="Fibrinogen_a/b/g_C_1"/>
</dbReference>
<keyword evidence="5" id="KW-0646">Protease inhibitor</keyword>
<dbReference type="GO" id="GO:0004867">
    <property type="term" value="F:serine-type endopeptidase inhibitor activity"/>
    <property type="evidence" value="ECO:0007669"/>
    <property type="project" value="UniProtKB-KW"/>
</dbReference>
<feature type="domain" description="BPTI/Kunitz inhibitor" evidence="18">
    <location>
        <begin position="2478"/>
        <end position="2528"/>
    </location>
</feature>
<evidence type="ECO:0000256" key="6">
    <source>
        <dbReference type="ARBA" id="ARBA00022692"/>
    </source>
</evidence>
<dbReference type="InterPro" id="IPR036857">
    <property type="entry name" value="Thyroglobulin_1_sf"/>
</dbReference>
<reference evidence="23" key="1">
    <citation type="journal article" date="2017" name="bioRxiv">
        <title>Comparative analysis of the genomes of Stylophora pistillata and Acropora digitifera provides evidence for extensive differences between species of corals.</title>
        <authorList>
            <person name="Voolstra C.R."/>
            <person name="Li Y."/>
            <person name="Liew Y.J."/>
            <person name="Baumgarten S."/>
            <person name="Zoccola D."/>
            <person name="Flot J.-F."/>
            <person name="Tambutte S."/>
            <person name="Allemand D."/>
            <person name="Aranda M."/>
        </authorList>
    </citation>
    <scope>NUCLEOTIDE SEQUENCE [LARGE SCALE GENOMIC DNA]</scope>
</reference>
<dbReference type="CDD" id="cd00054">
    <property type="entry name" value="EGF_CA"/>
    <property type="match status" value="6"/>
</dbReference>
<evidence type="ECO:0000256" key="1">
    <source>
        <dbReference type="ARBA" id="ARBA00004167"/>
    </source>
</evidence>
<dbReference type="PROSITE" id="PS00022">
    <property type="entry name" value="EGF_1"/>
    <property type="match status" value="4"/>
</dbReference>
<dbReference type="NCBIfam" id="NF040941">
    <property type="entry name" value="GGGWT_bact"/>
    <property type="match status" value="1"/>
</dbReference>
<sequence length="6491" mass="708777">MSPVLVLFLLTVLPWRAVTEELHHLGCYKDGNPRDLPQRVHARELDANTCVEKCKELQFKYAGLQFAYLCFCGNSYGRYGELPDALCSSKCNSKRDSFCGGHWANSIYETGHNQVSRDGSSLSHKQVKRDEVVLIDNVKEYNRQPEDRTVTLDVNPSEYSYIPHPEKDSNTRTQRSASYDANSYYNYPGNDYRYGSNPETTGISGTSNGQEQLATAYGQEDYYKTNADRNNYYSNYNSAQQTADNNTESNSLTYNSYYSTQQDNSSTYSYNSNDVSPSNSTANQTEYAAPNTASTYLDANNATLENAYLDQDAQSLTNSSAATPVYNVSTYNGTDNSSNPLANDTQYSDQQSAGYTYSEQALASAQTPSLAPFPYPAYAPSPSPYPAPYSYPAPYPSPYPAPAYAPYPAPAPYPYPAYAPYSYPSPSSYSSYPAPAPAAAAVKNETKSSCQLERQMAKTMDDAFVPECKEDGNYGDMQCFEHEGFAKQCWCVTSDGQEIKGSRMSDGQTPDCAKIVEAEEKKEEKEKKEHHDELMKPKENTQMKTNGKLQDQGGKTYEVEIQMFKNDTEKPKTQCQREREISLSPFITDIFVPVCDEEGKFVPLQCFEHDVYGKQCWCVDLSGQEIQGTRTDNGTTPECGTVHASTTAVPSCNLGPYGCCQDSETFAKGPDMEGCPPQQDQHLVPLASPVSPQVLSQCQKDQQNAKNSGAADIFVPECEPSGLFKEVQCYSYPASGKTDCWCVNQNTGSEITGTRVSGSTPNCRANATSAPPQATSTPPSTASSSSTSTTAATQPPAPPVYHVYCQVTLYGCCPDNQTAAAGPNQHGCPPPQQPQPQPQPQPQQKPQLTPPPPTYPAGFAKDVCGSLLLGQVWYEQLTDKSNAMAYLRQLSKEITQGIVGVYKGVHPDFKSARLTAVRKTKNPYMRNGPYIINLFFVISFKKAVADPLATLRDHLVSKKVLNKHQCIPQSLHLIAPFDPKLKCPPKGYRPLPAPKPVHPPAKPPVQKPSPKPPVVKPPAPKPSPAPQPAKPPVVPQPTKPNPQVGLPVAALLALHLPFDRHSGVNVLDTSSKANNGVARVYVNTQLAAYANGAGYLAQDWGERAGIGSHKGDRFIVGAVDEVYIYTSALTQTQIRHLACVCEDSKGVHIPKPGSWPACMRGNRGTIATSKPISPPLPPCVPCVIPPNCPIPQPCPAQCPAPCPPTSPTTATTTVTPTPTTPSPPKTVAPALVTSKPPTPKPPTTKKPGPVPPLNTTPKPKVVITTKPVTTPKPPPVFTMNGNYTSWSDWKECSATCGGGIQERSRTCTDPKPQNGGQDCAVLGPAAETRSCNSQPCPIDGAFNNWGVFSPCSATCGGGIQTRTRLCNNPTPQYNGQDCIGPANETRACNTFYCPIDGNYSEWSEFMQCSVTCGKGVQTRSRSCTNPPPLHGGKNCSAFGPPVESKECNSKPCPIDGGYSPFTNWSDCTETCGGGEQTRTRTCTNPEPQLGGKDCSSFGPDFEKRKCNTQKCPVDGGFTTFSSYSACSKTCGGGVQSRTRSCANPLPQFGGKNCSGGSEETRQCNTQPCPIDGGFSDWGNYSSCSSSCGGGNQMRSRTCTNPVPQNGGKPCNGPTSESKDCNTQPCPVDGGYTPWGEYSPCSATCGGGMQQKTRSCTAPAPANGGKDCSILGPSSESRNCSTTPCPINGGYTEWTAWTTCSVTCGGGVVKRTRNCTNPVPQYGGKDCSMDGPEIMTQPCNPQKCPVDGAYSPWSDWTPCTVTCGGGESLRSRQCSNPSPEFGGRDCSSLGSSTETIKCKIDPCPVNGGYSSWEQWTTCSVTCGNGQQSRIRTCNNPEPSYGGADCTAIGEPTETKQCYLQVCPPGSPETGWSECSKTCGGGEKSKMVNVGGQMTKKVMPCNTLPCPVNGGFTSWTNWTECSESCGGGVTSRTRSCTNPMPMYGGKSCSEKPVETKECNAEPCPEPKIPIRSCREFLERCHSKTDGIYTIYLQKPNSAETANVFCDMTHDNGGWTLLLTSATNKGWTKDSVKSRNIAEPSVTKDYSALDEGDTIKSIAVSPYFLYRLEARERGSNGGIFVAPQNYSFTTSKCSLNGVQLLKKFGTWPEDQTGIGKRMPYVTVNDDKSLLTTSDCESPTKYGTIVSKTADNQPAQWISGDSENPGIIWYWVKESSTMLKAPEEGKPDPMCPFPVPGGYDEWTQWSSCPVTCGGGTQVRTRNCTNPVPLNGGTDCSSLGGNMETRKCNPNACPGVKVDGGYTPWSQWTECTATCGGGTRMRTRSCTNPPPQNGGKTCLDQGLGPELETQVCNVQPCPSVCNPACQNGGTCVNTKCQCGPGLYGGNYCQTPVCQRVCQNGGKCVAPNTCQCQPGYSGQWCHISTCQPDCLNGGTCVNNKCMCAPGYSGPNCNIVSPCAIGKPEGPCQVDIQQEVGKASVNEQSSPCISFLKEVLAHCSYRNLSHLYSRKNCEQMCDTSESDVCQRVWNSDKCLNAELRYYFDSATDKCKTFKFGQCLGNENIYPTEAACKAKCAGPKPTIVTPTGPGPKEPPIPASYYWYFLALQKNQIFGVPPLYISGQVSLLNMGFRIFNRTWLATTISTQDCLLNPDSCEKGFTIGIKLRLDLSVRSCKQQPRYIIDTGPSVKARGVSLYAVGGMLVARVVSSTKTWEVQTPAAFDFWCYIIITWHPEKGLQFYGNSNLKTSLHAGVANPTPPPVYNGKLNFVVGRGLNQKPEQTCGILYMSSTAVFKQYLNQEWVKKIFAFFWKNIVSKQPLVDYYIKMKISNLSGKKVLLIPGDNDPASGMPINPNVIAMITKDVPVVEPNVPALQFAVVDAASRRQFLLINGSQLITLRPVKNKNVVPINLVIGNPIANKWYYIVLRITNRNDFDIVLKPSDSDPADGFVVLKKKIVVIKKKIKSPLPITFEAFLKTDLKKKLYINYKPNLVLKPLPNEGAPITITVTTNASPVVVYYIRIRFANYGTQGVNITTSDKEPAKGFTIKAKTIVQIAKNVTHKAPITFWAKALDHSCVLNNQPSLIIIPQEKPGPWQVVNITDKYVPPMFPPPQQFSILLQVTNNAGTQVTLVSNDAKPLNGDDLQPNSMLTVSKLTTHMKPIKFYAVDTATEKRLLINGMESVNVSPSTKQIVMPLVISDGIGEKPAMPALSPSQYWSFFVISNGLIPGKAALKVHGNSQSVEGGLLLDGASGYLSSHLSGQNPLVNPGDFLDGFSFGLKLKFPAAVLSYDNPRYILDTGEKSVNSPGVSLYLLNKKLVMEIATYDTRWKAETDVIIDQWFYLITTWRMKSGLKMYINGKKETRDKGGVGVQNMKDWKQQDNLCVGRNVGGNGVSFTNFYIASFVVFKNHLKAQTAYSVYKYYNNDVAVQPAKLYYVTLLVNNTEAENILLAASDSQPASGFAMKGETCDMFVKKLRSPSPVKFRVWGVSTDKPFLLNGEREITIVPSDFEQDATDVLIRLVKPGDDLSPPPRFHMSFLVENQAGVTMRILTSDNDPPDGFKLEPEHTSIITKEVSNPSDMSLHAVIPGEEKTLLVNGQPRIIVSPSKATGDPILLRITGKKGDAAPDGGIVVNTPPVPNIYFWRLKSISPQGFIEGNPAFKVHGTVQPSDGGVEFDGQSGFLTTDMASTDCVMDPALCMKGLSIGINLKFDQSVKDYKEPRYLIDTGAQSSQTRGVSMYVKDGKIFFKLAISQKVWEVSAPLVIDKWFYLTSTWSEVDGLSLYQNEVLKATDAQGKQEPARPTNAAQTNFCIGGRVPNVFGSDFAKFSIKSLAVLDESIPAPHTGSVASFYKDYDGSGAAAKFYIVLEVTNLSKKNLTLFSSDHYPSQGFTINAGMVAKIKKAVSRPSAVIFTAQDDGSKEALYMNGLRKISATPTKSPLQDVKVTITAEGQPFTEPVINSGGAMEESSVSAPPVNPSHSWILASMKDKQVSGNPPLSIVGGLEAVPGGARFDGIQSCLSGQLPSTACVINPDMCIDGFAVGAKLRFSDMSLTSNAPQYVVDTGASNGNNGVCMFLQLNALYFKIVTSSAVYQASIPVYANKWFYIMGSFSKKSGLQVYSDGELADGDLLGTSGNHETSAKPQNFFVGSSVNQGAQAKFQLGSISTFKGALSPKTISHIYSYFWRQGSEGEGKQYFMSLRVTNNIGQDALIFSNDNQVPNGMIVKKGSTLTIEKTMVSKRPVLFTAIDGTTLARFFLNNVAKLKVTPSHSQEDVTDVNLSPSGVNNDEAARITPSAIIPASPVSPFHSWSFIFKTHEKIVGSPPLNLFGNTPIQGSGMSFDGVGTYATTSLPKSDCLQDPGRCLNGFSMGAKLKFDEADMSYTTPKYIIDSGARSLTSRGVSAYVVNGNLFFELATAKKAWKVQTKISPDVWCYASMTWRNDVGLKLYLDGSEVVSDSTGKDLDLQLNTNKPNLCFGRDVQGQGHFAKFAIGTFSSFNTYLSPPMMRNVYTFYFRSGMFDASASKTIKLQVKNTFDQDVQLISSDKEPSQGIQILKKYTMDVRKEVSLGQPVTFNAKAGAVRLLLNNQDQVTVSPKLTSKGSFVLVISKEKIQGGGGDVDVDLKQPPTGLDAQLEMFLIGTSAVGTYYISMKIMNKSGKNVVIIPSDNNPPKGYPVKKGFMVSLTIPTTGNSAITYRVLDQTLTQLMKINGKDSIELTPTEVKGAPKTFEILAPGMSQGLQLNFTSYLMVFLDDGVVMKVVICGPGRNNLVKIKPTESEEECRVCLRLRRLWSSRSWIVGSNAIVRFRQLLRQSSFHWIINDGVIGGQQYYLSVRFKNMAGQDVIVKPSDNNPAQGWKVKKNFMMDITKGTVSAQPVTLVATSADGKTPLAINGHLEEALTPQLTKDKKKELVLGTQVTGKKKSGVPTARQHIAGKPSLYYVTLKVKNRAGKKSIIAPSYKGLNEGFHINSDSIMKITREFQSAEPLLLKAFDPDSHLPMMINNRKSIIVKPVKIKEKVTDIVISPLSGPLGPEERYITILLHNKVGREIRVKPSRGRKGGYVVSKKGYLKVSMIFPKSGVRSEPVTFEAKDLETMNDLEIDGDVKKVSVAPGEFPDEVINMTITAPAPKIKPVHSWSMVSFVDSRIPVGRTPPAHKISDSSIIFHTLHSTSQYIPGNPDLRTHGDMSLIDGGLAFDGQDSHAVAQIPADDCVVNTDNCADGLTFGTKLKFGKEDGNEELRYIVDTGAHNRHMRGFSMFTRGPRLFALVRNADREWMVESPKIMHKWVYVMVTWSKDDGMKMYYNADLRVHNATGKPVPLTSITSYKDNFVIGREVGNNGPFHPAAFDMASFTTFAGRLPQDDVNAAYIFFWSGLSAKIYYASLCVTNEVGRPVLLKPDKGNPQGFEIAPDSTLEVTLMSMSTDGAPIKPVYFIAEDKQTNTHLRINDFDKAFPVTPRDGRKPCKTLLVTVAPPKLRYKKMWPLHKVENGRLSGDDPVPEAHGAIVSLEGGLLLNGNDSWLDMGDFEGECLSNPDKCTAGLTFGVRIKLDDAAKSYRDEPHYIVDSGGSNKESRGFTLFVKDGKLYAVVSVPDEVWRVESDFTLNTWQYVMVTWARENGLALYINGTEVTRARGYMPQEGEHDKDSYTRLIVGRNAAGTPYGYTRMIASSLAFFDAEVPAESAKDMFLYFSSNVESSSSNRFVKVRFDNKAGTQVKVIPSKGQNKNEGYTVQPHMTLDLNFEEKGQQNDIPIQFRVENPWAPGDKLLVNGQQGLVTVVPSPNKDDIKLVTITAAFRCLQPEGLFKDATDITHYIHCHKGEPHTMTCPDEMTWDDARKSCFGKGRESTLNGSIYYFYIKFTNNAGKDAEIFIPGTKKTNAIPSGKSLYLKFSKYKRESADFVALSKPFREPLRLNDLPMMNIQPDLDADKVVPVTITNPPYYYTVSVKTGNKYKGGTDGKIFIRLAGDRGSTDKIQLTSNVPTGVGHFRTGQLDTFRVAASDIGLITKVFLEMYNTGQSKKWYLEKISIKDMKGRRFDFPVNDWMDAKEGVSAQSELTLSSNGFHDESMKPAVKPQPLGLSDCTEPCQHGGTCVEGQCICPLNYEGEHCEHAVCSLSCFNGGQCTDPSSNNCTCPQGYTGSLCQSPICNSYCFNNGEWTEPESCTCPPGYSGKRCEISGCKPDCLNGGTCNADGTCGCAPGYSGPSCRIGNLCGLPPDNGPCLSEIKDALSSPKKSTLTQACVNYLTDIQSSCSLGRGSSNFAKCENICGDGAAICTSVWKSNRCGTEELKYYFDPSTNMCQAFKYYSCVGNDNKFGSLKECQDSCASSNKQKRELSNRTRASRSNGHFRTIVQRLHDIVSQSARFWTSSVHDFEGFQVMTVVLEHLSWTEHSVRAGETYEVMCKTEILHEDSPVVLLHDDKPLTMKELSVDKVYDFDFKYGQKSAFDFHKDLAAIDLSMMQNPKGTRRRRIKRRKYPKFSFVPSLEDIKENELFEISFEDEKKDLAAIHRERALSCGLAVKEEGRRHRHKRHSRSSSGRV</sequence>
<keyword evidence="11 13" id="KW-1015">Disulfide bond</keyword>
<dbReference type="SMART" id="SM00211">
    <property type="entry name" value="TY"/>
    <property type="match status" value="3"/>
</dbReference>
<feature type="disulfide bond" evidence="13">
    <location>
        <begin position="2380"/>
        <end position="2390"/>
    </location>
</feature>
<evidence type="ECO:0000259" key="16">
    <source>
        <dbReference type="PROSITE" id="PS50026"/>
    </source>
</evidence>
<comment type="subcellular location">
    <subcellularLocation>
        <location evidence="1">Membrane</location>
        <topology evidence="1">Single-pass membrane protein</topology>
    </subcellularLocation>
    <subcellularLocation>
        <location evidence="2">Nematocyst</location>
    </subcellularLocation>
</comment>
<feature type="domain" description="Fibrinogen C-terminal" evidence="21">
    <location>
        <begin position="1962"/>
        <end position="2014"/>
    </location>
</feature>
<dbReference type="GO" id="GO:0016020">
    <property type="term" value="C:membrane"/>
    <property type="evidence" value="ECO:0007669"/>
    <property type="project" value="UniProtKB-SubCell"/>
</dbReference>
<feature type="compositionally biased region" description="Low complexity" evidence="14">
    <location>
        <begin position="767"/>
        <end position="794"/>
    </location>
</feature>
<evidence type="ECO:0000256" key="12">
    <source>
        <dbReference type="ARBA" id="ARBA00023331"/>
    </source>
</evidence>
<dbReference type="Pfam" id="PF01477">
    <property type="entry name" value="PLAT"/>
    <property type="match status" value="1"/>
</dbReference>
<dbReference type="PROSITE" id="PS50026">
    <property type="entry name" value="EGF_3"/>
    <property type="match status" value="4"/>
</dbReference>
<dbReference type="SMART" id="SM00209">
    <property type="entry name" value="TSP1"/>
    <property type="match status" value="14"/>
</dbReference>
<dbReference type="SUPFAM" id="SSF49899">
    <property type="entry name" value="Concanavalin A-like lectins/glucanases"/>
    <property type="match status" value="8"/>
</dbReference>
<dbReference type="InterPro" id="IPR002223">
    <property type="entry name" value="Kunitz_BPTI"/>
</dbReference>
<evidence type="ECO:0000256" key="8">
    <source>
        <dbReference type="ARBA" id="ARBA00022900"/>
    </source>
</evidence>
<dbReference type="EMBL" id="LSMT01000153">
    <property type="protein sequence ID" value="PFX25328.1"/>
    <property type="molecule type" value="Genomic_DNA"/>
</dbReference>
<dbReference type="InterPro" id="IPR036383">
    <property type="entry name" value="TSP1_rpt_sf"/>
</dbReference>
<feature type="domain" description="Thyroglobulin type-1" evidence="19">
    <location>
        <begin position="447"/>
        <end position="512"/>
    </location>
</feature>
<evidence type="ECO:0000259" key="21">
    <source>
        <dbReference type="PROSITE" id="PS51406"/>
    </source>
</evidence>
<feature type="compositionally biased region" description="Low complexity" evidence="14">
    <location>
        <begin position="1207"/>
        <end position="1217"/>
    </location>
</feature>
<feature type="compositionally biased region" description="Pro residues" evidence="14">
    <location>
        <begin position="991"/>
        <end position="1040"/>
    </location>
</feature>
<dbReference type="InterPro" id="IPR036392">
    <property type="entry name" value="PLAT/LH2_dom_sf"/>
</dbReference>
<accession>A0A2B4S9S2</accession>
<keyword evidence="4 13" id="KW-0245">EGF-like domain</keyword>
<evidence type="ECO:0000313" key="22">
    <source>
        <dbReference type="EMBL" id="PFX25328.1"/>
    </source>
</evidence>
<dbReference type="FunFam" id="2.20.100.10:FF:000001">
    <property type="entry name" value="semaphorin-5A isoform X1"/>
    <property type="match status" value="10"/>
</dbReference>
<keyword evidence="15" id="KW-0732">Signal</keyword>
<feature type="region of interest" description="Disordered" evidence="14">
    <location>
        <begin position="751"/>
        <end position="795"/>
    </location>
</feature>
<dbReference type="InterPro" id="IPR000716">
    <property type="entry name" value="Thyroglobulin_1"/>
</dbReference>
<evidence type="ECO:0000256" key="15">
    <source>
        <dbReference type="SAM" id="SignalP"/>
    </source>
</evidence>
<feature type="disulfide bond" evidence="13">
    <location>
        <begin position="6084"/>
        <end position="6093"/>
    </location>
</feature>
<feature type="compositionally biased region" description="Low complexity" evidence="14">
    <location>
        <begin position="258"/>
        <end position="276"/>
    </location>
</feature>
<feature type="domain" description="EGF-like" evidence="16">
    <location>
        <begin position="6126"/>
        <end position="6158"/>
    </location>
</feature>
<dbReference type="PROSITE" id="PS51162">
    <property type="entry name" value="THYROGLOBULIN_1_2"/>
    <property type="match status" value="3"/>
</dbReference>
<keyword evidence="6" id="KW-0812">Transmembrane</keyword>
<dbReference type="InterPro" id="IPR052065">
    <property type="entry name" value="Compl_asym_regulator"/>
</dbReference>
<evidence type="ECO:0000259" key="20">
    <source>
        <dbReference type="PROSITE" id="PS51212"/>
    </source>
</evidence>
<dbReference type="GO" id="GO:0042151">
    <property type="term" value="C:nematocyst"/>
    <property type="evidence" value="ECO:0007669"/>
    <property type="project" value="UniProtKB-SubCell"/>
</dbReference>
<dbReference type="FunFam" id="2.20.100.10:FF:000007">
    <property type="entry name" value="Thrombospondin 1"/>
    <property type="match status" value="3"/>
</dbReference>
<evidence type="ECO:0000256" key="14">
    <source>
        <dbReference type="SAM" id="MobiDB-lite"/>
    </source>
</evidence>
<dbReference type="GO" id="GO:0008061">
    <property type="term" value="F:chitin binding"/>
    <property type="evidence" value="ECO:0007669"/>
    <property type="project" value="InterPro"/>
</dbReference>
<dbReference type="PROSITE" id="PS50095">
    <property type="entry name" value="PLAT"/>
    <property type="match status" value="1"/>
</dbReference>
<dbReference type="SUPFAM" id="SSF57610">
    <property type="entry name" value="Thyroglobulin type-1 domain"/>
    <property type="match status" value="3"/>
</dbReference>
<dbReference type="PANTHER" id="PTHR22906:SF54">
    <property type="entry name" value="IG-LIKE DOMAIN-CONTAINING PROTEIN"/>
    <property type="match status" value="1"/>
</dbReference>
<feature type="disulfide bond" evidence="13">
    <location>
        <begin position="2366"/>
        <end position="2375"/>
    </location>
</feature>
<dbReference type="PROSITE" id="PS51212">
    <property type="entry name" value="WSC"/>
    <property type="match status" value="1"/>
</dbReference>
<evidence type="ECO:0000256" key="11">
    <source>
        <dbReference type="ARBA" id="ARBA00023157"/>
    </source>
</evidence>
<feature type="chain" id="PRO_5012134562" evidence="15">
    <location>
        <begin position="20"/>
        <end position="6491"/>
    </location>
</feature>
<keyword evidence="8" id="KW-0722">Serine protease inhibitor</keyword>
<feature type="domain" description="Thyroglobulin type-1" evidence="19">
    <location>
        <begin position="572"/>
        <end position="639"/>
    </location>
</feature>
<evidence type="ECO:0000256" key="4">
    <source>
        <dbReference type="ARBA" id="ARBA00022536"/>
    </source>
</evidence>
<evidence type="ECO:0000313" key="23">
    <source>
        <dbReference type="Proteomes" id="UP000225706"/>
    </source>
</evidence>
<feature type="compositionally biased region" description="Pro residues" evidence="14">
    <location>
        <begin position="828"/>
        <end position="855"/>
    </location>
</feature>
<feature type="domain" description="BPTI/Kunitz inhibitor" evidence="18">
    <location>
        <begin position="6226"/>
        <end position="6276"/>
    </location>
</feature>